<keyword evidence="9" id="KW-1185">Reference proteome</keyword>
<feature type="region of interest" description="Disordered" evidence="6">
    <location>
        <begin position="165"/>
        <end position="233"/>
    </location>
</feature>
<dbReference type="InterPro" id="IPR002687">
    <property type="entry name" value="Nop_dom"/>
</dbReference>
<comment type="similarity">
    <text evidence="2">Belongs to the NOP5/NOP56 family.</text>
</comment>
<dbReference type="InterPro" id="IPR036070">
    <property type="entry name" value="Nop_dom_sf"/>
</dbReference>
<dbReference type="Pfam" id="PF01798">
    <property type="entry name" value="Nop"/>
    <property type="match status" value="1"/>
</dbReference>
<evidence type="ECO:0000256" key="2">
    <source>
        <dbReference type="ARBA" id="ARBA00009211"/>
    </source>
</evidence>
<keyword evidence="3" id="KW-0690">Ribosome biogenesis</keyword>
<dbReference type="EMBL" id="JALNTZ010004100">
    <property type="protein sequence ID" value="KAJ3615512.1"/>
    <property type="molecule type" value="Genomic_DNA"/>
</dbReference>
<name>A0AA38HGV6_9CUCU</name>
<keyword evidence="4" id="KW-0539">Nucleus</keyword>
<comment type="caution">
    <text evidence="8">The sequence shown here is derived from an EMBL/GenBank/DDBJ whole genome shotgun (WGS) entry which is preliminary data.</text>
</comment>
<comment type="subcellular location">
    <subcellularLocation>
        <location evidence="1">Nucleus</location>
        <location evidence="1">Nucleolus</location>
    </subcellularLocation>
</comment>
<dbReference type="PANTHER" id="PTHR10894">
    <property type="entry name" value="NUCLEOLAR PROTEIN 5 NUCLEOLAR PROTEIN NOP5 NOP58"/>
    <property type="match status" value="1"/>
</dbReference>
<dbReference type="GO" id="GO:0032040">
    <property type="term" value="C:small-subunit processome"/>
    <property type="evidence" value="ECO:0007669"/>
    <property type="project" value="InterPro"/>
</dbReference>
<evidence type="ECO:0000313" key="9">
    <source>
        <dbReference type="Proteomes" id="UP001168821"/>
    </source>
</evidence>
<evidence type="ECO:0000256" key="3">
    <source>
        <dbReference type="ARBA" id="ARBA00022517"/>
    </source>
</evidence>
<feature type="compositionally biased region" description="Basic residues" evidence="6">
    <location>
        <begin position="178"/>
        <end position="198"/>
    </location>
</feature>
<organism evidence="8 9">
    <name type="scientific">Zophobas morio</name>
    <dbReference type="NCBI Taxonomy" id="2755281"/>
    <lineage>
        <taxon>Eukaryota</taxon>
        <taxon>Metazoa</taxon>
        <taxon>Ecdysozoa</taxon>
        <taxon>Arthropoda</taxon>
        <taxon>Hexapoda</taxon>
        <taxon>Insecta</taxon>
        <taxon>Pterygota</taxon>
        <taxon>Neoptera</taxon>
        <taxon>Endopterygota</taxon>
        <taxon>Coleoptera</taxon>
        <taxon>Polyphaga</taxon>
        <taxon>Cucujiformia</taxon>
        <taxon>Tenebrionidae</taxon>
        <taxon>Zophobas</taxon>
    </lineage>
</organism>
<dbReference type="Gene3D" id="1.10.246.90">
    <property type="entry name" value="Nop domain"/>
    <property type="match status" value="1"/>
</dbReference>
<dbReference type="PROSITE" id="PS51358">
    <property type="entry name" value="NOP"/>
    <property type="match status" value="1"/>
</dbReference>
<accession>A0AA38HGV6</accession>
<dbReference type="InterPro" id="IPR042239">
    <property type="entry name" value="Nop_C"/>
</dbReference>
<dbReference type="AlphaFoldDB" id="A0AA38HGV6"/>
<evidence type="ECO:0000256" key="1">
    <source>
        <dbReference type="ARBA" id="ARBA00004604"/>
    </source>
</evidence>
<evidence type="ECO:0000256" key="4">
    <source>
        <dbReference type="ARBA" id="ARBA00023242"/>
    </source>
</evidence>
<evidence type="ECO:0000313" key="8">
    <source>
        <dbReference type="EMBL" id="KAJ3615512.1"/>
    </source>
</evidence>
<evidence type="ECO:0000256" key="5">
    <source>
        <dbReference type="ARBA" id="ARBA00040742"/>
    </source>
</evidence>
<dbReference type="Proteomes" id="UP001168821">
    <property type="component" value="Unassembled WGS sequence"/>
</dbReference>
<feature type="domain" description="Nop" evidence="7">
    <location>
        <begin position="27"/>
        <end position="145"/>
    </location>
</feature>
<dbReference type="GO" id="GO:0031428">
    <property type="term" value="C:box C/D methylation guide snoRNP complex"/>
    <property type="evidence" value="ECO:0007669"/>
    <property type="project" value="InterPro"/>
</dbReference>
<reference evidence="8" key="1">
    <citation type="journal article" date="2023" name="G3 (Bethesda)">
        <title>Whole genome assemblies of Zophobas morio and Tenebrio molitor.</title>
        <authorList>
            <person name="Kaur S."/>
            <person name="Stinson S.A."/>
            <person name="diCenzo G.C."/>
        </authorList>
    </citation>
    <scope>NUCLEOTIDE SEQUENCE</scope>
    <source>
        <strain evidence="8">QUZm001</strain>
    </source>
</reference>
<feature type="compositionally biased region" description="Basic and acidic residues" evidence="6">
    <location>
        <begin position="168"/>
        <end position="177"/>
    </location>
</feature>
<dbReference type="SUPFAM" id="SSF89124">
    <property type="entry name" value="Nop domain"/>
    <property type="match status" value="1"/>
</dbReference>
<gene>
    <name evidence="8" type="ORF">Zmor_016356</name>
</gene>
<evidence type="ECO:0000259" key="7">
    <source>
        <dbReference type="PROSITE" id="PS51358"/>
    </source>
</evidence>
<dbReference type="GO" id="GO:0030515">
    <property type="term" value="F:snoRNA binding"/>
    <property type="evidence" value="ECO:0007669"/>
    <property type="project" value="InterPro"/>
</dbReference>
<sequence length="233" mass="26309">MFLERVARLSEYRGELHVYLREKMNTVAPNLSELIGEIVGARLIAQAGSLTNLSKCPASTVQILGAEKALFRALKTRGKTPKYGLLYHSSFIGRATQKNKGRISRYLANKCAHASRIDCFMEEPTNAFGKALHSQVEERLHFYQTGATPKKNIEVMRSVISELNRAASSKDEGEERVKKSKKKKKKDKKSSKTNKLKRKLEDTEDDTAIKSKKKLKTLPTPEKVSKKKKDKKS</sequence>
<dbReference type="InterPro" id="IPR045056">
    <property type="entry name" value="Nop56/Nop58"/>
</dbReference>
<dbReference type="FunFam" id="1.10.246.90:FF:000001">
    <property type="entry name" value="Nucleolar protein 56"/>
    <property type="match status" value="1"/>
</dbReference>
<evidence type="ECO:0000256" key="6">
    <source>
        <dbReference type="SAM" id="MobiDB-lite"/>
    </source>
</evidence>
<dbReference type="PANTHER" id="PTHR10894:SF0">
    <property type="entry name" value="NUCLEOLAR PROTEIN 56"/>
    <property type="match status" value="1"/>
</dbReference>
<proteinExistence type="inferred from homology"/>
<dbReference type="GO" id="GO:0042254">
    <property type="term" value="P:ribosome biogenesis"/>
    <property type="evidence" value="ECO:0007669"/>
    <property type="project" value="UniProtKB-KW"/>
</dbReference>
<protein>
    <recommendedName>
        <fullName evidence="5">Nucleolar protein 56</fullName>
    </recommendedName>
</protein>